<evidence type="ECO:0000259" key="1">
    <source>
        <dbReference type="Pfam" id="PF01575"/>
    </source>
</evidence>
<feature type="domain" description="MaoC-like" evidence="1">
    <location>
        <begin position="197"/>
        <end position="295"/>
    </location>
</feature>
<protein>
    <submittedName>
        <fullName evidence="3">MaoC family dehydratase</fullName>
    </submittedName>
</protein>
<dbReference type="Pfam" id="PF22622">
    <property type="entry name" value="MFE-2_hydrat-2_N"/>
    <property type="match status" value="1"/>
</dbReference>
<dbReference type="EMBL" id="BAAAZE010000001">
    <property type="protein sequence ID" value="GAA4011388.1"/>
    <property type="molecule type" value="Genomic_DNA"/>
</dbReference>
<dbReference type="PANTHER" id="PTHR13078">
    <property type="entry name" value="PEROXISOMAL MULTIFUNCTIONAL ENZYME TYPE 2-RELATED"/>
    <property type="match status" value="1"/>
</dbReference>
<dbReference type="SUPFAM" id="SSF54637">
    <property type="entry name" value="Thioesterase/thiol ester dehydrase-isomerase"/>
    <property type="match status" value="2"/>
</dbReference>
<dbReference type="Gene3D" id="3.10.129.10">
    <property type="entry name" value="Hotdog Thioesterase"/>
    <property type="match status" value="1"/>
</dbReference>
<dbReference type="CDD" id="cd03448">
    <property type="entry name" value="HDE_HSD"/>
    <property type="match status" value="1"/>
</dbReference>
<sequence length="309" mass="33835">MNDGVASASTQRCPALRERAMQFNYHRLMHWPFPEVRHAYSVQDTMRYALSLGVGADPLDPARLKFVYEKNLQALPTMAVILGTPGFWIRDSGTGIDWLQALHGEQYLTLHQPLPIAATIIGRTRVKSITDKGAGKGALIVFETQVADLPSGTLLATVTVSYFCRGNGGYSEHGQPSDLIASAMPIMPSTPADIICDLPTRPDMALIYRLSSDMNPLHADPAIAQAAGFPRPLLHGLATFGVVGHAILKTCCDYEAARLRVINARFSAPVFPGETIRTEIWRQDTDVLFRASVLERDLLVLDHGFAAIQ</sequence>
<accession>A0ABP7SGA3</accession>
<dbReference type="Pfam" id="PF01575">
    <property type="entry name" value="MaoC_dehydratas"/>
    <property type="match status" value="1"/>
</dbReference>
<evidence type="ECO:0000259" key="2">
    <source>
        <dbReference type="Pfam" id="PF22622"/>
    </source>
</evidence>
<organism evidence="3 4">
    <name type="scientific">Actimicrobium antarcticum</name>
    <dbReference type="NCBI Taxonomy" id="1051899"/>
    <lineage>
        <taxon>Bacteria</taxon>
        <taxon>Pseudomonadati</taxon>
        <taxon>Pseudomonadota</taxon>
        <taxon>Betaproteobacteria</taxon>
        <taxon>Burkholderiales</taxon>
        <taxon>Oxalobacteraceae</taxon>
        <taxon>Actimicrobium</taxon>
    </lineage>
</organism>
<evidence type="ECO:0000313" key="3">
    <source>
        <dbReference type="EMBL" id="GAA4011388.1"/>
    </source>
</evidence>
<dbReference type="InterPro" id="IPR029069">
    <property type="entry name" value="HotDog_dom_sf"/>
</dbReference>
<proteinExistence type="predicted"/>
<comment type="caution">
    <text evidence="3">The sequence shown here is derived from an EMBL/GenBank/DDBJ whole genome shotgun (WGS) entry which is preliminary data.</text>
</comment>
<name>A0ABP7SGA3_9BURK</name>
<reference evidence="4" key="1">
    <citation type="journal article" date="2019" name="Int. J. Syst. Evol. Microbiol.">
        <title>The Global Catalogue of Microorganisms (GCM) 10K type strain sequencing project: providing services to taxonomists for standard genome sequencing and annotation.</title>
        <authorList>
            <consortium name="The Broad Institute Genomics Platform"/>
            <consortium name="The Broad Institute Genome Sequencing Center for Infectious Disease"/>
            <person name="Wu L."/>
            <person name="Ma J."/>
        </authorList>
    </citation>
    <scope>NUCLEOTIDE SEQUENCE [LARGE SCALE GENOMIC DNA]</scope>
    <source>
        <strain evidence="4">JCM 16673</strain>
    </source>
</reference>
<gene>
    <name evidence="3" type="ORF">GCM10022212_00520</name>
</gene>
<dbReference type="Proteomes" id="UP001501353">
    <property type="component" value="Unassembled WGS sequence"/>
</dbReference>
<dbReference type="InterPro" id="IPR002539">
    <property type="entry name" value="MaoC-like_dom"/>
</dbReference>
<feature type="domain" description="Peroxisomal multifunctional enzyme type 2-like N-terminal" evidence="2">
    <location>
        <begin position="39"/>
        <end position="166"/>
    </location>
</feature>
<dbReference type="PANTHER" id="PTHR13078:SF56">
    <property type="entry name" value="PEROXISOMAL MULTIFUNCTIONAL ENZYME TYPE 2"/>
    <property type="match status" value="1"/>
</dbReference>
<evidence type="ECO:0000313" key="4">
    <source>
        <dbReference type="Proteomes" id="UP001501353"/>
    </source>
</evidence>
<dbReference type="InterPro" id="IPR054357">
    <property type="entry name" value="MFE-2_N"/>
</dbReference>
<keyword evidence="4" id="KW-1185">Reference proteome</keyword>